<evidence type="ECO:0000313" key="8">
    <source>
        <dbReference type="EMBL" id="MDN0074219.1"/>
    </source>
</evidence>
<dbReference type="Proteomes" id="UP001168540">
    <property type="component" value="Unassembled WGS sequence"/>
</dbReference>
<feature type="domain" description="EamA" evidence="7">
    <location>
        <begin position="1"/>
        <end position="98"/>
    </location>
</feature>
<reference evidence="8" key="1">
    <citation type="submission" date="2023-06" db="EMBL/GenBank/DDBJ databases">
        <authorList>
            <person name="Zhang S."/>
        </authorList>
    </citation>
    <scope>NUCLEOTIDE SEQUENCE</scope>
    <source>
        <strain evidence="8">SG2303</strain>
    </source>
</reference>
<dbReference type="RefSeq" id="WP_289828774.1">
    <property type="nucleotide sequence ID" value="NZ_JAUEDK010000006.1"/>
</dbReference>
<feature type="transmembrane region" description="Helical" evidence="6">
    <location>
        <begin position="207"/>
        <end position="226"/>
    </location>
</feature>
<accession>A0ABT7XKB0</accession>
<feature type="transmembrane region" description="Helical" evidence="6">
    <location>
        <begin position="58"/>
        <end position="75"/>
    </location>
</feature>
<name>A0ABT7XKB0_9NEIS</name>
<dbReference type="Gene3D" id="1.10.3730.20">
    <property type="match status" value="1"/>
</dbReference>
<dbReference type="EMBL" id="JAUEDK010000006">
    <property type="protein sequence ID" value="MDN0074219.1"/>
    <property type="molecule type" value="Genomic_DNA"/>
</dbReference>
<protein>
    <submittedName>
        <fullName evidence="8">DMT family transporter</fullName>
    </submittedName>
</protein>
<comment type="subcellular location">
    <subcellularLocation>
        <location evidence="1">Cell membrane</location>
        <topology evidence="1">Multi-pass membrane protein</topology>
    </subcellularLocation>
</comment>
<feature type="transmembrane region" description="Helical" evidence="6">
    <location>
        <begin position="28"/>
        <end position="51"/>
    </location>
</feature>
<evidence type="ECO:0000313" key="9">
    <source>
        <dbReference type="Proteomes" id="UP001168540"/>
    </source>
</evidence>
<evidence type="ECO:0000256" key="1">
    <source>
        <dbReference type="ARBA" id="ARBA00004651"/>
    </source>
</evidence>
<evidence type="ECO:0000256" key="6">
    <source>
        <dbReference type="SAM" id="Phobius"/>
    </source>
</evidence>
<evidence type="ECO:0000256" key="3">
    <source>
        <dbReference type="ARBA" id="ARBA00022692"/>
    </source>
</evidence>
<gene>
    <name evidence="8" type="ORF">QU481_04855</name>
</gene>
<sequence>MLFAAPFFLLLARQSGGAANLERRDWTWILALGLLGYYLSSLFDFFSLLTISAALERMTLFLYPTLVLLLSTLFLKKRYPLHVWGAVLLSYLGVALAFAHDLAESTLAADAWKGLGWVLASTFTYALYLIGTGEVVGRIGATRMAALGTLVACIAVLVHFSVTEPVASILHLPWQVYAIGLAMGVFSTALPVWCLSQAIRLLGAGRTASVGTLGLALTLLMSWGFLGEALSLEQVAGAALVVLGVTLANRQKGSR</sequence>
<feature type="transmembrane region" description="Helical" evidence="6">
    <location>
        <begin position="174"/>
        <end position="195"/>
    </location>
</feature>
<dbReference type="Pfam" id="PF00892">
    <property type="entry name" value="EamA"/>
    <property type="match status" value="2"/>
</dbReference>
<dbReference type="InterPro" id="IPR000620">
    <property type="entry name" value="EamA_dom"/>
</dbReference>
<evidence type="ECO:0000259" key="7">
    <source>
        <dbReference type="Pfam" id="PF00892"/>
    </source>
</evidence>
<dbReference type="InterPro" id="IPR050638">
    <property type="entry name" value="AA-Vitamin_Transporters"/>
</dbReference>
<feature type="transmembrane region" description="Helical" evidence="6">
    <location>
        <begin position="232"/>
        <end position="249"/>
    </location>
</feature>
<keyword evidence="9" id="KW-1185">Reference proteome</keyword>
<dbReference type="SUPFAM" id="SSF103481">
    <property type="entry name" value="Multidrug resistance efflux transporter EmrE"/>
    <property type="match status" value="2"/>
</dbReference>
<proteinExistence type="predicted"/>
<comment type="caution">
    <text evidence="8">The sequence shown here is derived from an EMBL/GenBank/DDBJ whole genome shotgun (WGS) entry which is preliminary data.</text>
</comment>
<organism evidence="8 9">
    <name type="scientific">Crenobacter oryzisoli</name>
    <dbReference type="NCBI Taxonomy" id="3056844"/>
    <lineage>
        <taxon>Bacteria</taxon>
        <taxon>Pseudomonadati</taxon>
        <taxon>Pseudomonadota</taxon>
        <taxon>Betaproteobacteria</taxon>
        <taxon>Neisseriales</taxon>
        <taxon>Neisseriaceae</taxon>
        <taxon>Crenobacter</taxon>
    </lineage>
</organism>
<feature type="transmembrane region" description="Helical" evidence="6">
    <location>
        <begin position="81"/>
        <end position="99"/>
    </location>
</feature>
<dbReference type="InterPro" id="IPR037185">
    <property type="entry name" value="EmrE-like"/>
</dbReference>
<keyword evidence="3 6" id="KW-0812">Transmembrane</keyword>
<evidence type="ECO:0000256" key="4">
    <source>
        <dbReference type="ARBA" id="ARBA00022989"/>
    </source>
</evidence>
<feature type="transmembrane region" description="Helical" evidence="6">
    <location>
        <begin position="144"/>
        <end position="162"/>
    </location>
</feature>
<keyword evidence="2" id="KW-1003">Cell membrane</keyword>
<feature type="domain" description="EamA" evidence="7">
    <location>
        <begin position="113"/>
        <end position="249"/>
    </location>
</feature>
<evidence type="ECO:0000256" key="5">
    <source>
        <dbReference type="ARBA" id="ARBA00023136"/>
    </source>
</evidence>
<keyword evidence="5 6" id="KW-0472">Membrane</keyword>
<keyword evidence="4 6" id="KW-1133">Transmembrane helix</keyword>
<evidence type="ECO:0000256" key="2">
    <source>
        <dbReference type="ARBA" id="ARBA00022475"/>
    </source>
</evidence>
<dbReference type="PANTHER" id="PTHR32322">
    <property type="entry name" value="INNER MEMBRANE TRANSPORTER"/>
    <property type="match status" value="1"/>
</dbReference>
<dbReference type="PANTHER" id="PTHR32322:SF18">
    <property type="entry name" value="S-ADENOSYLMETHIONINE_S-ADENOSYLHOMOCYSTEINE TRANSPORTER"/>
    <property type="match status" value="1"/>
</dbReference>